<accession>A0A6J6M5I9</accession>
<evidence type="ECO:0000256" key="1">
    <source>
        <dbReference type="SAM" id="MobiDB-lite"/>
    </source>
</evidence>
<dbReference type="AlphaFoldDB" id="A0A6J6M5I9"/>
<proteinExistence type="predicted"/>
<dbReference type="EMBL" id="CAEZWT010000027">
    <property type="protein sequence ID" value="CAB4668124.1"/>
    <property type="molecule type" value="Genomic_DNA"/>
</dbReference>
<feature type="region of interest" description="Disordered" evidence="1">
    <location>
        <begin position="21"/>
        <end position="56"/>
    </location>
</feature>
<reference evidence="2" key="1">
    <citation type="submission" date="2020-05" db="EMBL/GenBank/DDBJ databases">
        <authorList>
            <person name="Chiriac C."/>
            <person name="Salcher M."/>
            <person name="Ghai R."/>
            <person name="Kavagutti S V."/>
        </authorList>
    </citation>
    <scope>NUCLEOTIDE SEQUENCE</scope>
</reference>
<protein>
    <submittedName>
        <fullName evidence="2">Unannotated protein</fullName>
    </submittedName>
</protein>
<gene>
    <name evidence="2" type="ORF">UFOPK2289_00959</name>
</gene>
<organism evidence="2">
    <name type="scientific">freshwater metagenome</name>
    <dbReference type="NCBI Taxonomy" id="449393"/>
    <lineage>
        <taxon>unclassified sequences</taxon>
        <taxon>metagenomes</taxon>
        <taxon>ecological metagenomes</taxon>
    </lineage>
</organism>
<evidence type="ECO:0000313" key="2">
    <source>
        <dbReference type="EMBL" id="CAB4668124.1"/>
    </source>
</evidence>
<sequence length="56" mass="5612">MYAHEIGRMLADPKGAALIGPGPEAGPALSSNGWFGKKGAKCDLQTTGPTPGPPPP</sequence>
<name>A0A6J6M5I9_9ZZZZ</name>